<gene>
    <name evidence="3" type="primary">VvCHDh000279_1</name>
    <name evidence="3" type="ORF">CK203_068844</name>
</gene>
<dbReference type="InterPro" id="IPR036047">
    <property type="entry name" value="F-box-like_dom_sf"/>
</dbReference>
<feature type="domain" description="FIST C-domain" evidence="2">
    <location>
        <begin position="318"/>
        <end position="487"/>
    </location>
</feature>
<evidence type="ECO:0000259" key="2">
    <source>
        <dbReference type="SMART" id="SM01204"/>
    </source>
</evidence>
<dbReference type="Proteomes" id="UP000288805">
    <property type="component" value="Unassembled WGS sequence"/>
</dbReference>
<dbReference type="InterPro" id="IPR019494">
    <property type="entry name" value="FIST_C"/>
</dbReference>
<dbReference type="Pfam" id="PF00646">
    <property type="entry name" value="F-box"/>
    <property type="match status" value="1"/>
</dbReference>
<reference evidence="3 4" key="1">
    <citation type="journal article" date="2018" name="PLoS Genet.">
        <title>Population sequencing reveals clonal diversity and ancestral inbreeding in the grapevine cultivar Chardonnay.</title>
        <authorList>
            <person name="Roach M.J."/>
            <person name="Johnson D.L."/>
            <person name="Bohlmann J."/>
            <person name="van Vuuren H.J."/>
            <person name="Jones S.J."/>
            <person name="Pretorius I.S."/>
            <person name="Schmidt S.A."/>
            <person name="Borneman A.R."/>
        </authorList>
    </citation>
    <scope>NUCLEOTIDE SEQUENCE [LARGE SCALE GENOMIC DNA]</scope>
    <source>
        <strain evidence="4">cv. Chardonnay</strain>
        <tissue evidence="3">Leaf</tissue>
    </source>
</reference>
<dbReference type="InterPro" id="IPR001810">
    <property type="entry name" value="F-box_dom"/>
</dbReference>
<proteinExistence type="predicted"/>
<dbReference type="AlphaFoldDB" id="A0A438EXY4"/>
<organism evidence="3 4">
    <name type="scientific">Vitis vinifera</name>
    <name type="common">Grape</name>
    <dbReference type="NCBI Taxonomy" id="29760"/>
    <lineage>
        <taxon>Eukaryota</taxon>
        <taxon>Viridiplantae</taxon>
        <taxon>Streptophyta</taxon>
        <taxon>Embryophyta</taxon>
        <taxon>Tracheophyta</taxon>
        <taxon>Spermatophyta</taxon>
        <taxon>Magnoliopsida</taxon>
        <taxon>eudicotyledons</taxon>
        <taxon>Gunneridae</taxon>
        <taxon>Pentapetalae</taxon>
        <taxon>rosids</taxon>
        <taxon>Vitales</taxon>
        <taxon>Vitaceae</taxon>
        <taxon>Viteae</taxon>
        <taxon>Vitis</taxon>
    </lineage>
</organism>
<dbReference type="SMART" id="SM00256">
    <property type="entry name" value="FBOX"/>
    <property type="match status" value="1"/>
</dbReference>
<dbReference type="Gene3D" id="1.20.1280.50">
    <property type="match status" value="1"/>
</dbReference>
<name>A0A438EXY4_VITVI</name>
<protein>
    <submittedName>
        <fullName evidence="3">F-box/LRR-repeat protein</fullName>
    </submittedName>
</protein>
<evidence type="ECO:0000313" key="3">
    <source>
        <dbReference type="EMBL" id="RVW52573.1"/>
    </source>
</evidence>
<dbReference type="SMART" id="SM01204">
    <property type="entry name" value="FIST_C"/>
    <property type="match status" value="1"/>
</dbReference>
<sequence length="526" mass="57473">MERGRGGGVALLSEDLLQNILSRLPALSFANAGCVSRSWRRAAGDVLSRPKLASAISLNPSFQDAVKEVLDSVLSRPIRPHFAIACIGLKFSLERTHKLITKKLGSATPVITSVARGIIGSDAITEEFKEEPGISLIDKFVMDIRNFSAAVSGCTSPTGIVMFGDKHADMKPVLEKMDYAMSMETVILGEESGHFMYRSGDDSRNISGSLKNSCDGVALVFARDNAKPQGVGETQFHVALSTGVVPVGPTLKAASVKVKGDGSERSTWLTARKEGLKEALDGERLLHDIYDEKKEMQKKVEISQLENFQQSPPVMWKGCQLLLRLLLTSNLLQMIIVMENENASHDLYIGVTKRRKCSIGSEKVRWVTTLEFHDVLGVPLCDGVGIKTGDPFRFYRSDSDTALSSCRRVSEEFRNLKQAWTHKNSYHFRGVADGGDKTEVCGGIIFSCYGRGDSFFGQANVDSSPFLENFPGFPLAGIMCGGEIGSVHLSSADHQGGQEESSPRSYLHYYSTVYLVISHTPSSLES</sequence>
<evidence type="ECO:0000313" key="4">
    <source>
        <dbReference type="Proteomes" id="UP000288805"/>
    </source>
</evidence>
<dbReference type="SUPFAM" id="SSF81383">
    <property type="entry name" value="F-box domain"/>
    <property type="match status" value="1"/>
</dbReference>
<accession>A0A438EXY4</accession>
<dbReference type="Pfam" id="PF10442">
    <property type="entry name" value="FIST_C"/>
    <property type="match status" value="1"/>
</dbReference>
<feature type="domain" description="F-box" evidence="1">
    <location>
        <begin position="12"/>
        <end position="52"/>
    </location>
</feature>
<comment type="caution">
    <text evidence="3">The sequence shown here is derived from an EMBL/GenBank/DDBJ whole genome shotgun (WGS) entry which is preliminary data.</text>
</comment>
<dbReference type="PANTHER" id="PTHR14939">
    <property type="entry name" value="F-BOX ONLY PROTEIN 22"/>
    <property type="match status" value="1"/>
</dbReference>
<evidence type="ECO:0000259" key="1">
    <source>
        <dbReference type="SMART" id="SM00256"/>
    </source>
</evidence>
<dbReference type="PANTHER" id="PTHR14939:SF5">
    <property type="entry name" value="F-BOX ONLY PROTEIN 22"/>
    <property type="match status" value="1"/>
</dbReference>
<dbReference type="EMBL" id="QGNW01001166">
    <property type="protein sequence ID" value="RVW52573.1"/>
    <property type="molecule type" value="Genomic_DNA"/>
</dbReference>